<reference evidence="1" key="1">
    <citation type="submission" date="2014-09" db="EMBL/GenBank/DDBJ databases">
        <authorList>
            <person name="Magalhaes I.L.F."/>
            <person name="Oliveira U."/>
            <person name="Santos F.R."/>
            <person name="Vidigal T.H.D.A."/>
            <person name="Brescovit A.D."/>
            <person name="Santos A.J."/>
        </authorList>
    </citation>
    <scope>NUCLEOTIDE SEQUENCE</scope>
    <source>
        <tissue evidence="1">Shoot tissue taken approximately 20 cm above the soil surface</tissue>
    </source>
</reference>
<reference evidence="1" key="2">
    <citation type="journal article" date="2015" name="Data Brief">
        <title>Shoot transcriptome of the giant reed, Arundo donax.</title>
        <authorList>
            <person name="Barrero R.A."/>
            <person name="Guerrero F.D."/>
            <person name="Moolhuijzen P."/>
            <person name="Goolsby J.A."/>
            <person name="Tidwell J."/>
            <person name="Bellgard S.E."/>
            <person name="Bellgard M.I."/>
        </authorList>
    </citation>
    <scope>NUCLEOTIDE SEQUENCE</scope>
    <source>
        <tissue evidence="1">Shoot tissue taken approximately 20 cm above the soil surface</tissue>
    </source>
</reference>
<evidence type="ECO:0000313" key="1">
    <source>
        <dbReference type="EMBL" id="JAD28898.1"/>
    </source>
</evidence>
<dbReference type="EMBL" id="GBRH01268997">
    <property type="protein sequence ID" value="JAD28898.1"/>
    <property type="molecule type" value="Transcribed_RNA"/>
</dbReference>
<organism evidence="1">
    <name type="scientific">Arundo donax</name>
    <name type="common">Giant reed</name>
    <name type="synonym">Donax arundinaceus</name>
    <dbReference type="NCBI Taxonomy" id="35708"/>
    <lineage>
        <taxon>Eukaryota</taxon>
        <taxon>Viridiplantae</taxon>
        <taxon>Streptophyta</taxon>
        <taxon>Embryophyta</taxon>
        <taxon>Tracheophyta</taxon>
        <taxon>Spermatophyta</taxon>
        <taxon>Magnoliopsida</taxon>
        <taxon>Liliopsida</taxon>
        <taxon>Poales</taxon>
        <taxon>Poaceae</taxon>
        <taxon>PACMAD clade</taxon>
        <taxon>Arundinoideae</taxon>
        <taxon>Arundineae</taxon>
        <taxon>Arundo</taxon>
    </lineage>
</organism>
<proteinExistence type="predicted"/>
<dbReference type="AlphaFoldDB" id="A0A0A8YTX9"/>
<protein>
    <submittedName>
        <fullName evidence="1">Uncharacterized protein</fullName>
    </submittedName>
</protein>
<sequence>MIFRLFLSSLPPHALSRANRHTYSLRYLG</sequence>
<name>A0A0A8YTX9_ARUDO</name>
<accession>A0A0A8YTX9</accession>